<feature type="domain" description="C2H2-type" evidence="12">
    <location>
        <begin position="82"/>
        <end position="110"/>
    </location>
</feature>
<sequence>MGQTNDAMTSVFELRDSSTDPDPSTLRLPPLSPLQVSTSPPLHSTFIERMGGDHKCPVCQATFTRPQHVARHMRSHTGDRPYKCQHCGDQFARSDLLSRHVNKCHSAEKDLGHPPLPGVAPGRRKGSSAATRATTSKQACDQCVQGSLPCDGSNPCAKCVARKVRCTFVKFHRQTAPVGPGHAASLVASHPSSTSSGAVLEPNPSSSSASGLPLPTLLPGLALTQPHLSANSPHPLHLAHPGESAPFLYAQQAASGGGGYHHGEYDSRSSYEQQQRRRDSDPYYPPPPGSAGSGAYYGGYRESFDGRDFDGRSIDSSDFDGRSDRGSSVGGGSRPQSSAGLPGGVSHLSCSPCLQTLTACRNTHRTSPTGATTPLHLSTSTTISSAEANSAVPLVSCRSMIRMCWQASRRTESRSSLTASLLSTLSRDSRHNPLAVARTRLTIPTPNSFPPLQPYSTSLLRIHTAVEPRCPLLDPPARQRRAS</sequence>
<feature type="domain" description="C2H2-type" evidence="12">
    <location>
        <begin position="54"/>
        <end position="81"/>
    </location>
</feature>
<feature type="compositionally biased region" description="Low complexity" evidence="10">
    <location>
        <begin position="20"/>
        <end position="29"/>
    </location>
</feature>
<dbReference type="FunFam" id="3.30.160.60:FF:000100">
    <property type="entry name" value="Zinc finger 45-like"/>
    <property type="match status" value="1"/>
</dbReference>
<dbReference type="InterPro" id="IPR001138">
    <property type="entry name" value="Zn2Cys6_DnaBD"/>
</dbReference>
<evidence type="ECO:0000259" key="12">
    <source>
        <dbReference type="PROSITE" id="PS50157"/>
    </source>
</evidence>
<dbReference type="PANTHER" id="PTHR47660:SF2">
    <property type="entry name" value="TRANSCRIPTION FACTOR WITH C2H2 AND ZN(2)-CYS(6) DNA BINDING DOMAIN (EUROFUNG)"/>
    <property type="match status" value="1"/>
</dbReference>
<feature type="region of interest" description="Disordered" evidence="10">
    <location>
        <begin position="1"/>
        <end position="39"/>
    </location>
</feature>
<reference evidence="13" key="1">
    <citation type="submission" date="2023-03" db="EMBL/GenBank/DDBJ databases">
        <title>Massive genome expansion in bonnet fungi (Mycena s.s.) driven by repeated elements and novel gene families across ecological guilds.</title>
        <authorList>
            <consortium name="Lawrence Berkeley National Laboratory"/>
            <person name="Harder C.B."/>
            <person name="Miyauchi S."/>
            <person name="Viragh M."/>
            <person name="Kuo A."/>
            <person name="Thoen E."/>
            <person name="Andreopoulos B."/>
            <person name="Lu D."/>
            <person name="Skrede I."/>
            <person name="Drula E."/>
            <person name="Henrissat B."/>
            <person name="Morin E."/>
            <person name="Kohler A."/>
            <person name="Barry K."/>
            <person name="LaButti K."/>
            <person name="Morin E."/>
            <person name="Salamov A."/>
            <person name="Lipzen A."/>
            <person name="Mereny Z."/>
            <person name="Hegedus B."/>
            <person name="Baldrian P."/>
            <person name="Stursova M."/>
            <person name="Weitz H."/>
            <person name="Taylor A."/>
            <person name="Grigoriev I.V."/>
            <person name="Nagy L.G."/>
            <person name="Martin F."/>
            <person name="Kauserud H."/>
        </authorList>
    </citation>
    <scope>NUCLEOTIDE SEQUENCE</scope>
    <source>
        <strain evidence="13">9284</strain>
    </source>
</reference>
<dbReference type="Pfam" id="PF00096">
    <property type="entry name" value="zf-C2H2"/>
    <property type="match status" value="1"/>
</dbReference>
<dbReference type="Gene3D" id="4.10.240.10">
    <property type="entry name" value="Zn(2)-C6 fungal-type DNA-binding domain"/>
    <property type="match status" value="1"/>
</dbReference>
<evidence type="ECO:0000256" key="10">
    <source>
        <dbReference type="SAM" id="MobiDB-lite"/>
    </source>
</evidence>
<feature type="region of interest" description="Disordered" evidence="10">
    <location>
        <begin position="253"/>
        <end position="344"/>
    </location>
</feature>
<proteinExistence type="predicted"/>
<keyword evidence="5" id="KW-0862">Zinc</keyword>
<dbReference type="InterPro" id="IPR036864">
    <property type="entry name" value="Zn2-C6_fun-type_DNA-bd_sf"/>
</dbReference>
<evidence type="ECO:0000256" key="9">
    <source>
        <dbReference type="PROSITE-ProRule" id="PRU00042"/>
    </source>
</evidence>
<keyword evidence="2" id="KW-0479">Metal-binding</keyword>
<dbReference type="SUPFAM" id="SSF57701">
    <property type="entry name" value="Zn2/Cys6 DNA-binding domain"/>
    <property type="match status" value="1"/>
</dbReference>
<dbReference type="GO" id="GO:0000981">
    <property type="term" value="F:DNA-binding transcription factor activity, RNA polymerase II-specific"/>
    <property type="evidence" value="ECO:0007669"/>
    <property type="project" value="InterPro"/>
</dbReference>
<feature type="compositionally biased region" description="Basic and acidic residues" evidence="10">
    <location>
        <begin position="302"/>
        <end position="325"/>
    </location>
</feature>
<keyword evidence="14" id="KW-1185">Reference proteome</keyword>
<dbReference type="Gene3D" id="3.30.160.60">
    <property type="entry name" value="Classic Zinc Finger"/>
    <property type="match status" value="2"/>
</dbReference>
<keyword evidence="4 9" id="KW-0863">Zinc-finger</keyword>
<evidence type="ECO:0000256" key="2">
    <source>
        <dbReference type="ARBA" id="ARBA00022723"/>
    </source>
</evidence>
<keyword evidence="8" id="KW-0539">Nucleus</keyword>
<dbReference type="GO" id="GO:0008270">
    <property type="term" value="F:zinc ion binding"/>
    <property type="evidence" value="ECO:0007669"/>
    <property type="project" value="UniProtKB-KW"/>
</dbReference>
<protein>
    <submittedName>
        <fullName evidence="13">Uncharacterized protein</fullName>
    </submittedName>
</protein>
<evidence type="ECO:0000256" key="3">
    <source>
        <dbReference type="ARBA" id="ARBA00022737"/>
    </source>
</evidence>
<evidence type="ECO:0000313" key="13">
    <source>
        <dbReference type="EMBL" id="KAJ7607759.1"/>
    </source>
</evidence>
<name>A0AAD7B1I5_9AGAR</name>
<comment type="caution">
    <text evidence="13">The sequence shown here is derived from an EMBL/GenBank/DDBJ whole genome shotgun (WGS) entry which is preliminary data.</text>
</comment>
<feature type="domain" description="Zn(2)-C6 fungal-type" evidence="11">
    <location>
        <begin position="139"/>
        <end position="168"/>
    </location>
</feature>
<evidence type="ECO:0000256" key="1">
    <source>
        <dbReference type="ARBA" id="ARBA00004123"/>
    </source>
</evidence>
<feature type="region of interest" description="Disordered" evidence="10">
    <location>
        <begin position="106"/>
        <end position="131"/>
    </location>
</feature>
<evidence type="ECO:0000313" key="14">
    <source>
        <dbReference type="Proteomes" id="UP001221142"/>
    </source>
</evidence>
<organism evidence="13 14">
    <name type="scientific">Roridomyces roridus</name>
    <dbReference type="NCBI Taxonomy" id="1738132"/>
    <lineage>
        <taxon>Eukaryota</taxon>
        <taxon>Fungi</taxon>
        <taxon>Dikarya</taxon>
        <taxon>Basidiomycota</taxon>
        <taxon>Agaricomycotina</taxon>
        <taxon>Agaricomycetes</taxon>
        <taxon>Agaricomycetidae</taxon>
        <taxon>Agaricales</taxon>
        <taxon>Marasmiineae</taxon>
        <taxon>Mycenaceae</taxon>
        <taxon>Roridomyces</taxon>
    </lineage>
</organism>
<evidence type="ECO:0000256" key="8">
    <source>
        <dbReference type="ARBA" id="ARBA00023242"/>
    </source>
</evidence>
<dbReference type="SMART" id="SM00355">
    <property type="entry name" value="ZnF_C2H2"/>
    <property type="match status" value="2"/>
</dbReference>
<accession>A0AAD7B1I5</accession>
<keyword evidence="3" id="KW-0677">Repeat</keyword>
<dbReference type="Proteomes" id="UP001221142">
    <property type="component" value="Unassembled WGS sequence"/>
</dbReference>
<dbReference type="AlphaFoldDB" id="A0AAD7B1I5"/>
<dbReference type="InterPro" id="IPR013087">
    <property type="entry name" value="Znf_C2H2_type"/>
</dbReference>
<dbReference type="PROSITE" id="PS50157">
    <property type="entry name" value="ZINC_FINGER_C2H2_2"/>
    <property type="match status" value="2"/>
</dbReference>
<dbReference type="PROSITE" id="PS00028">
    <property type="entry name" value="ZINC_FINGER_C2H2_1"/>
    <property type="match status" value="2"/>
</dbReference>
<dbReference type="PANTHER" id="PTHR47660">
    <property type="entry name" value="TRANSCRIPTION FACTOR WITH C2H2 AND ZN(2)-CYS(6) DNA BINDING DOMAIN (EUROFUNG)-RELATED-RELATED"/>
    <property type="match status" value="1"/>
</dbReference>
<feature type="region of interest" description="Disordered" evidence="10">
    <location>
        <begin position="178"/>
        <end position="212"/>
    </location>
</feature>
<dbReference type="CDD" id="cd00067">
    <property type="entry name" value="GAL4"/>
    <property type="match status" value="1"/>
</dbReference>
<dbReference type="PROSITE" id="PS50048">
    <property type="entry name" value="ZN2_CY6_FUNGAL_2"/>
    <property type="match status" value="1"/>
</dbReference>
<feature type="compositionally biased region" description="Basic and acidic residues" evidence="10">
    <location>
        <begin position="261"/>
        <end position="281"/>
    </location>
</feature>
<dbReference type="SUPFAM" id="SSF57667">
    <property type="entry name" value="beta-beta-alpha zinc fingers"/>
    <property type="match status" value="1"/>
</dbReference>
<evidence type="ECO:0000256" key="6">
    <source>
        <dbReference type="ARBA" id="ARBA00023015"/>
    </source>
</evidence>
<evidence type="ECO:0000259" key="11">
    <source>
        <dbReference type="PROSITE" id="PS50048"/>
    </source>
</evidence>
<comment type="subcellular location">
    <subcellularLocation>
        <location evidence="1">Nucleus</location>
    </subcellularLocation>
</comment>
<dbReference type="InterPro" id="IPR036236">
    <property type="entry name" value="Znf_C2H2_sf"/>
</dbReference>
<keyword evidence="6" id="KW-0805">Transcription regulation</keyword>
<gene>
    <name evidence="13" type="ORF">FB45DRAFT_394411</name>
</gene>
<keyword evidence="7" id="KW-0804">Transcription</keyword>
<evidence type="ECO:0000256" key="4">
    <source>
        <dbReference type="ARBA" id="ARBA00022771"/>
    </source>
</evidence>
<dbReference type="EMBL" id="JARKIF010000048">
    <property type="protein sequence ID" value="KAJ7607759.1"/>
    <property type="molecule type" value="Genomic_DNA"/>
</dbReference>
<dbReference type="FunFam" id="3.30.160.60:FF:000145">
    <property type="entry name" value="Zinc finger protein 574"/>
    <property type="match status" value="1"/>
</dbReference>
<evidence type="ECO:0000256" key="5">
    <source>
        <dbReference type="ARBA" id="ARBA00022833"/>
    </source>
</evidence>
<evidence type="ECO:0000256" key="7">
    <source>
        <dbReference type="ARBA" id="ARBA00023163"/>
    </source>
</evidence>
<dbReference type="GO" id="GO:0005634">
    <property type="term" value="C:nucleus"/>
    <property type="evidence" value="ECO:0007669"/>
    <property type="project" value="UniProtKB-SubCell"/>
</dbReference>